<feature type="transmembrane region" description="Helical" evidence="3">
    <location>
        <begin position="470"/>
        <end position="489"/>
    </location>
</feature>
<feature type="transmembrane region" description="Helical" evidence="3">
    <location>
        <begin position="99"/>
        <end position="119"/>
    </location>
</feature>
<dbReference type="GO" id="GO:0022857">
    <property type="term" value="F:transmembrane transporter activity"/>
    <property type="evidence" value="ECO:0007669"/>
    <property type="project" value="InterPro"/>
</dbReference>
<dbReference type="SUPFAM" id="SSF103473">
    <property type="entry name" value="MFS general substrate transporter"/>
    <property type="match status" value="1"/>
</dbReference>
<proteinExistence type="predicted"/>
<evidence type="ECO:0000256" key="2">
    <source>
        <dbReference type="SAM" id="MobiDB-lite"/>
    </source>
</evidence>
<dbReference type="InterPro" id="IPR011701">
    <property type="entry name" value="MFS"/>
</dbReference>
<feature type="transmembrane region" description="Helical" evidence="3">
    <location>
        <begin position="249"/>
        <end position="271"/>
    </location>
</feature>
<feature type="transmembrane region" description="Helical" evidence="3">
    <location>
        <begin position="185"/>
        <end position="205"/>
    </location>
</feature>
<dbReference type="Pfam" id="PF07690">
    <property type="entry name" value="MFS_1"/>
    <property type="match status" value="1"/>
</dbReference>
<dbReference type="InterPro" id="IPR036259">
    <property type="entry name" value="MFS_trans_sf"/>
</dbReference>
<dbReference type="InterPro" id="IPR052599">
    <property type="entry name" value="SLC43A_AATransporter"/>
</dbReference>
<comment type="caution">
    <text evidence="4">The sequence shown here is derived from an EMBL/GenBank/DDBJ whole genome shotgun (WGS) entry which is preliminary data.</text>
</comment>
<feature type="transmembrane region" description="Helical" evidence="3">
    <location>
        <begin position="158"/>
        <end position="178"/>
    </location>
</feature>
<organism evidence="4 5">
    <name type="scientific">Cytospora paraplurivora</name>
    <dbReference type="NCBI Taxonomy" id="2898453"/>
    <lineage>
        <taxon>Eukaryota</taxon>
        <taxon>Fungi</taxon>
        <taxon>Dikarya</taxon>
        <taxon>Ascomycota</taxon>
        <taxon>Pezizomycotina</taxon>
        <taxon>Sordariomycetes</taxon>
        <taxon>Sordariomycetidae</taxon>
        <taxon>Diaporthales</taxon>
        <taxon>Cytosporaceae</taxon>
        <taxon>Cytospora</taxon>
    </lineage>
</organism>
<feature type="transmembrane region" description="Helical" evidence="3">
    <location>
        <begin position="524"/>
        <end position="546"/>
    </location>
</feature>
<sequence>MSLAQRRTAPDGINIPGDGNIDNAHLSSNETSDIEQREDSTGTQTTLVPGGTEGKGLWKTISYDAFAQPPSQHHGPVPPADTDNVAAYEVSTFKRVGQVAFAVLACVLASGIVCGFAALKPVLIAEGVYRSLCPADWSPPTGDESQQPCPEQDMRLNLFFILASITLNMSTVLAGYVLDNHGRRLCYLLAAGILFLGSGCMALAFHLGEGGFGHFDGYLTGNLLLGLGGTFLFVSSYQLSNAFPRRAGLIVALITGAFDASAAVFLFYRLAYEATHQALKPSYFFLGFAIVLPLIIITAEFTLMPRTGYNTRSEYQAAIDDANNPDLDVHASDDETYADRPRELQKARRRRADAREAHLEAIEAVAGNEDERRADREVARGRQATSGVYGVLQGQPVGRQMMTPWFWFVLSLTVLQMMRMNYFIATVRAQYRYMLGGEEDAERVNSFFDVALPVAGVATTPFIGVLLNEVPVYGTLGVLTGLIVVLGVLNCVSALWAGYATVVTFVLFRPLYYSAISDYATKVFGFATFGRIYGTITCVAGVGQFVQPVLDALTHGPLHNNPVPVNLFFAAVGSVLSATFTLFVYIKTTQNADVQVGKGSGGNLAGDEGQALLHEDSRGAAYGSVLRD</sequence>
<accession>A0AAN9UDR2</accession>
<dbReference type="GO" id="GO:0000329">
    <property type="term" value="C:fungal-type vacuole membrane"/>
    <property type="evidence" value="ECO:0007669"/>
    <property type="project" value="TreeGrafter"/>
</dbReference>
<evidence type="ECO:0000256" key="1">
    <source>
        <dbReference type="ARBA" id="ARBA00004141"/>
    </source>
</evidence>
<protein>
    <recommendedName>
        <fullName evidence="6">MFS transporter</fullName>
    </recommendedName>
</protein>
<evidence type="ECO:0008006" key="6">
    <source>
        <dbReference type="Google" id="ProtNLM"/>
    </source>
</evidence>
<dbReference type="Proteomes" id="UP001320245">
    <property type="component" value="Unassembled WGS sequence"/>
</dbReference>
<evidence type="ECO:0000313" key="5">
    <source>
        <dbReference type="Proteomes" id="UP001320245"/>
    </source>
</evidence>
<evidence type="ECO:0000313" key="4">
    <source>
        <dbReference type="EMBL" id="KAK7740959.1"/>
    </source>
</evidence>
<dbReference type="Gene3D" id="1.20.1250.20">
    <property type="entry name" value="MFS general substrate transporter like domains"/>
    <property type="match status" value="1"/>
</dbReference>
<comment type="subcellular location">
    <subcellularLocation>
        <location evidence="1">Membrane</location>
        <topology evidence="1">Multi-pass membrane protein</topology>
    </subcellularLocation>
</comment>
<feature type="transmembrane region" description="Helical" evidence="3">
    <location>
        <begin position="217"/>
        <end position="237"/>
    </location>
</feature>
<feature type="transmembrane region" description="Helical" evidence="3">
    <location>
        <begin position="444"/>
        <end position="463"/>
    </location>
</feature>
<dbReference type="AlphaFoldDB" id="A0AAN9UDR2"/>
<feature type="region of interest" description="Disordered" evidence="2">
    <location>
        <begin position="1"/>
        <end position="52"/>
    </location>
</feature>
<keyword evidence="3" id="KW-0812">Transmembrane</keyword>
<keyword evidence="5" id="KW-1185">Reference proteome</keyword>
<gene>
    <name evidence="4" type="ORF">SLS53_005022</name>
</gene>
<feature type="transmembrane region" description="Helical" evidence="3">
    <location>
        <begin position="495"/>
        <end position="512"/>
    </location>
</feature>
<feature type="transmembrane region" description="Helical" evidence="3">
    <location>
        <begin position="283"/>
        <end position="303"/>
    </location>
</feature>
<keyword evidence="3" id="KW-0472">Membrane</keyword>
<dbReference type="PANTHER" id="PTHR20772">
    <property type="entry name" value="PROTEIN FMP42"/>
    <property type="match status" value="1"/>
</dbReference>
<dbReference type="EMBL" id="JAJSPL020000018">
    <property type="protein sequence ID" value="KAK7740959.1"/>
    <property type="molecule type" value="Genomic_DNA"/>
</dbReference>
<feature type="transmembrane region" description="Helical" evidence="3">
    <location>
        <begin position="566"/>
        <end position="586"/>
    </location>
</feature>
<evidence type="ECO:0000256" key="3">
    <source>
        <dbReference type="SAM" id="Phobius"/>
    </source>
</evidence>
<keyword evidence="3" id="KW-1133">Transmembrane helix</keyword>
<name>A0AAN9UDR2_9PEZI</name>
<feature type="transmembrane region" description="Helical" evidence="3">
    <location>
        <begin position="405"/>
        <end position="424"/>
    </location>
</feature>
<reference evidence="4 5" key="1">
    <citation type="journal article" date="2023" name="PLoS ONE">
        <title>Cytospora paraplurivora sp. nov. isolated from orchards with fruit tree decline syndrome in Ontario, Canada.</title>
        <authorList>
            <person name="Ilyukhin E."/>
            <person name="Nguyen H.D.T."/>
            <person name="Castle A.J."/>
            <person name="Ellouze W."/>
        </authorList>
    </citation>
    <scope>NUCLEOTIDE SEQUENCE [LARGE SCALE GENOMIC DNA]</scope>
    <source>
        <strain evidence="4 5">FDS-564</strain>
    </source>
</reference>
<dbReference type="PANTHER" id="PTHR20772:SF4">
    <property type="entry name" value="HYPOTHETICAL AMINO ACID TRANSPORTER (EUROFUNG)"/>
    <property type="match status" value="1"/>
</dbReference>